<keyword evidence="5 6" id="KW-0472">Membrane</keyword>
<feature type="transmembrane region" description="Helical" evidence="6">
    <location>
        <begin position="362"/>
        <end position="382"/>
    </location>
</feature>
<organism evidence="7 8">
    <name type="scientific">Planktomarina temperata RCA23</name>
    <dbReference type="NCBI Taxonomy" id="666509"/>
    <lineage>
        <taxon>Bacteria</taxon>
        <taxon>Pseudomonadati</taxon>
        <taxon>Pseudomonadota</taxon>
        <taxon>Alphaproteobacteria</taxon>
        <taxon>Rhodobacterales</taxon>
        <taxon>Paracoccaceae</taxon>
        <taxon>Planktomarina</taxon>
    </lineage>
</organism>
<reference evidence="7 8" key="1">
    <citation type="journal article" date="2014" name="ISME J.">
        <title>Adaptation of an abundant Roseobacter RCA organism to pelagic systems revealed by genomic and transcriptomic analyses.</title>
        <authorList>
            <person name="Voget S."/>
            <person name="Wemheuer B."/>
            <person name="Brinkhoff T."/>
            <person name="Vollmers J."/>
            <person name="Dietrich S."/>
            <person name="Giebel H.A."/>
            <person name="Beardsley C."/>
            <person name="Sardemann C."/>
            <person name="Bakenhus I."/>
            <person name="Billerbeck S."/>
            <person name="Daniel R."/>
            <person name="Simon M."/>
        </authorList>
    </citation>
    <scope>NUCLEOTIDE SEQUENCE [LARGE SCALE GENOMIC DNA]</scope>
    <source>
        <strain evidence="7 8">RCA23</strain>
    </source>
</reference>
<dbReference type="NCBIfam" id="TIGR00773">
    <property type="entry name" value="NhaA"/>
    <property type="match status" value="1"/>
</dbReference>
<comment type="catalytic activity">
    <reaction evidence="6">
        <text>Na(+)(in) + 2 H(+)(out) = Na(+)(out) + 2 H(+)(in)</text>
        <dbReference type="Rhea" id="RHEA:29251"/>
        <dbReference type="ChEBI" id="CHEBI:15378"/>
        <dbReference type="ChEBI" id="CHEBI:29101"/>
    </reaction>
</comment>
<gene>
    <name evidence="7" type="primary">nhaA2</name>
    <name evidence="6" type="synonym">nhaA</name>
    <name evidence="7" type="ORF">RCA23_c29420</name>
</gene>
<evidence type="ECO:0000256" key="2">
    <source>
        <dbReference type="ARBA" id="ARBA00022475"/>
    </source>
</evidence>
<keyword evidence="6" id="KW-0813">Transport</keyword>
<keyword evidence="6" id="KW-0050">Antiport</keyword>
<keyword evidence="4 6" id="KW-1133">Transmembrane helix</keyword>
<feature type="transmembrane region" description="Helical" evidence="6">
    <location>
        <begin position="125"/>
        <end position="147"/>
    </location>
</feature>
<feature type="transmembrane region" description="Helical" evidence="6">
    <location>
        <begin position="332"/>
        <end position="356"/>
    </location>
</feature>
<dbReference type="Pfam" id="PF06965">
    <property type="entry name" value="Na_H_antiport_1"/>
    <property type="match status" value="1"/>
</dbReference>
<proteinExistence type="inferred from homology"/>
<dbReference type="InterPro" id="IPR004670">
    <property type="entry name" value="NhaA"/>
</dbReference>
<name>A0AAN0RLM0_9RHOB</name>
<dbReference type="HAMAP" id="MF_01844">
    <property type="entry name" value="NhaA"/>
    <property type="match status" value="1"/>
</dbReference>
<sequence>MTKALTRIQEFLKLEASAGLVLMAMALLAMLFANTTLAPIYSGILDTNVRIGIASFEISKPALLWINDGLMAIFFFLVGLEIKREVLAGELSSFDKAALPIIAALGGMAVPGLVYYFINSGSPETLVGWAIPTATDIAFALGILALVGSRAPLALKVFLLAVAIIDDLGAIVIIAVFYTSDLSTNALTLALLGFAVAVGLNRAGVKRAAPYVLIGVLMWVFVLKSGVHATLAGVMIALTVPMKREDGDHSLLHHLEHALHPWVAYMILPIFAFANAGVTLTGLTWADFAQPLTLGIAAGLFIGKQIGVMGATVLAVKTGFARLPQGVSWRHIYGIAALTGVGFTMSLFIGSLAFGADDKMNAVRLGVLLGSVVSGLFGYVILRSAPQKALTAEDHPTTG</sequence>
<evidence type="ECO:0000256" key="4">
    <source>
        <dbReference type="ARBA" id="ARBA00022989"/>
    </source>
</evidence>
<keyword evidence="3 6" id="KW-0812">Transmembrane</keyword>
<feature type="transmembrane region" description="Helical" evidence="6">
    <location>
        <begin position="262"/>
        <end position="286"/>
    </location>
</feature>
<accession>A0AAN0RLM0</accession>
<comment type="similarity">
    <text evidence="6">Belongs to the NhaA Na(+)/H(+) (TC 2.A.33) antiporter family.</text>
</comment>
<dbReference type="GO" id="GO:0005886">
    <property type="term" value="C:plasma membrane"/>
    <property type="evidence" value="ECO:0007669"/>
    <property type="project" value="UniProtKB-SubCell"/>
</dbReference>
<keyword evidence="6" id="KW-0406">Ion transport</keyword>
<evidence type="ECO:0000256" key="1">
    <source>
        <dbReference type="ARBA" id="ARBA00004429"/>
    </source>
</evidence>
<dbReference type="GO" id="GO:0015385">
    <property type="term" value="F:sodium:proton antiporter activity"/>
    <property type="evidence" value="ECO:0007669"/>
    <property type="project" value="UniProtKB-UniRule"/>
</dbReference>
<dbReference type="AlphaFoldDB" id="A0AAN0RLM0"/>
<feature type="transmembrane region" description="Helical" evidence="6">
    <location>
        <begin position="153"/>
        <end position="179"/>
    </location>
</feature>
<feature type="transmembrane region" description="Helical" evidence="6">
    <location>
        <begin position="62"/>
        <end position="82"/>
    </location>
</feature>
<dbReference type="GeneID" id="93367163"/>
<dbReference type="PANTHER" id="PTHR30341:SF0">
    <property type="entry name" value="NA(+)_H(+) ANTIPORTER NHAA"/>
    <property type="match status" value="1"/>
</dbReference>
<dbReference type="Proteomes" id="UP000028680">
    <property type="component" value="Chromosome"/>
</dbReference>
<evidence type="ECO:0000256" key="6">
    <source>
        <dbReference type="HAMAP-Rule" id="MF_01844"/>
    </source>
</evidence>
<evidence type="ECO:0000313" key="8">
    <source>
        <dbReference type="Proteomes" id="UP000028680"/>
    </source>
</evidence>
<feature type="transmembrane region" description="Helical" evidence="6">
    <location>
        <begin position="211"/>
        <end position="241"/>
    </location>
</feature>
<comment type="subcellular location">
    <subcellularLocation>
        <location evidence="1">Cell inner membrane</location>
        <topology evidence="1">Multi-pass membrane protein</topology>
    </subcellularLocation>
    <subcellularLocation>
        <location evidence="6">Cell membrane</location>
        <topology evidence="6">Multi-pass membrane protein</topology>
    </subcellularLocation>
</comment>
<keyword evidence="8" id="KW-1185">Reference proteome</keyword>
<dbReference type="EMBL" id="CP003984">
    <property type="protein sequence ID" value="AII88442.1"/>
    <property type="molecule type" value="Genomic_DNA"/>
</dbReference>
<evidence type="ECO:0000313" key="7">
    <source>
        <dbReference type="EMBL" id="AII88442.1"/>
    </source>
</evidence>
<dbReference type="Gene3D" id="1.20.1530.10">
    <property type="entry name" value="Na+/H+ antiporter like domain"/>
    <property type="match status" value="1"/>
</dbReference>
<dbReference type="RefSeq" id="WP_044050990.1">
    <property type="nucleotide sequence ID" value="NZ_CP003984.1"/>
</dbReference>
<feature type="transmembrane region" description="Helical" evidence="6">
    <location>
        <begin position="292"/>
        <end position="320"/>
    </location>
</feature>
<dbReference type="PANTHER" id="PTHR30341">
    <property type="entry name" value="SODIUM ION/PROTON ANTIPORTER NHAA-RELATED"/>
    <property type="match status" value="1"/>
</dbReference>
<keyword evidence="6" id="KW-0739">Sodium transport</keyword>
<dbReference type="InterPro" id="IPR023171">
    <property type="entry name" value="Na/H_antiporter_dom_sf"/>
</dbReference>
<feature type="transmembrane region" description="Helical" evidence="6">
    <location>
        <begin position="186"/>
        <end position="205"/>
    </location>
</feature>
<evidence type="ECO:0000256" key="3">
    <source>
        <dbReference type="ARBA" id="ARBA00022692"/>
    </source>
</evidence>
<dbReference type="KEGG" id="ptp:RCA23_c29420"/>
<dbReference type="NCBIfam" id="NF007111">
    <property type="entry name" value="PRK09560.1"/>
    <property type="match status" value="1"/>
</dbReference>
<feature type="transmembrane region" description="Helical" evidence="6">
    <location>
        <begin position="97"/>
        <end position="118"/>
    </location>
</feature>
<dbReference type="GO" id="GO:0006885">
    <property type="term" value="P:regulation of pH"/>
    <property type="evidence" value="ECO:0007669"/>
    <property type="project" value="UniProtKB-UniRule"/>
</dbReference>
<comment type="function">
    <text evidence="6">Na(+)/H(+) antiporter that extrudes sodium in exchange for external protons.</text>
</comment>
<dbReference type="NCBIfam" id="NF007112">
    <property type="entry name" value="PRK09561.1"/>
    <property type="match status" value="1"/>
</dbReference>
<protein>
    <recommendedName>
        <fullName evidence="6">Na(+)/H(+) antiporter NhaA</fullName>
    </recommendedName>
    <alternativeName>
        <fullName evidence="6">Sodium/proton antiporter NhaA</fullName>
    </alternativeName>
</protein>
<feature type="transmembrane region" description="Helical" evidence="6">
    <location>
        <begin position="20"/>
        <end position="41"/>
    </location>
</feature>
<evidence type="ECO:0000256" key="5">
    <source>
        <dbReference type="ARBA" id="ARBA00023136"/>
    </source>
</evidence>
<keyword evidence="6" id="KW-0915">Sodium</keyword>
<keyword evidence="2 6" id="KW-1003">Cell membrane</keyword>